<dbReference type="AlphaFoldDB" id="Q73NY5"/>
<accession>Q73NY5</accession>
<organism evidence="1 2">
    <name type="scientific">Treponema denticola (strain ATCC 35405 / DSM 14222 / CIP 103919 / JCM 8153 / KCTC 15104)</name>
    <dbReference type="NCBI Taxonomy" id="243275"/>
    <lineage>
        <taxon>Bacteria</taxon>
        <taxon>Pseudomonadati</taxon>
        <taxon>Spirochaetota</taxon>
        <taxon>Spirochaetia</taxon>
        <taxon>Spirochaetales</taxon>
        <taxon>Treponemataceae</taxon>
        <taxon>Treponema</taxon>
    </lineage>
</organism>
<gene>
    <name evidence="1" type="ordered locus">TDE_1015</name>
</gene>
<dbReference type="EMBL" id="AE017226">
    <property type="protein sequence ID" value="AAS11505.1"/>
    <property type="molecule type" value="Genomic_DNA"/>
</dbReference>
<dbReference type="PATRIC" id="fig|243275.7.peg.975"/>
<dbReference type="PaxDb" id="243275-TDE_1015"/>
<proteinExistence type="predicted"/>
<dbReference type="OrthoDB" id="9969124at2"/>
<dbReference type="HOGENOM" id="CLU_3012956_0_0_12"/>
<sequence length="67" mass="7518">MGINEKIRPWPMIERIKTIKDAMGKSGIASAVLRAFENGRIKGKINKIKTSISLTKKSDIESSQVRF</sequence>
<evidence type="ECO:0000313" key="1">
    <source>
        <dbReference type="EMBL" id="AAS11505.1"/>
    </source>
</evidence>
<dbReference type="STRING" id="243275.TDE_1015"/>
<reference evidence="1 2" key="1">
    <citation type="journal article" date="2004" name="Proc. Natl. Acad. Sci. U.S.A.">
        <title>Comparison of the genome of the oral pathogen Treponema denticola with other spirochete genomes.</title>
        <authorList>
            <person name="Seshadri R."/>
            <person name="Myers G.S."/>
            <person name="Tettelin H."/>
            <person name="Eisen J.A."/>
            <person name="Heidelberg J.F."/>
            <person name="Dodson R.J."/>
            <person name="Davidsen T.M."/>
            <person name="DeBoy R.T."/>
            <person name="Fouts D.E."/>
            <person name="Haft D.H."/>
            <person name="Selengut J."/>
            <person name="Ren Q."/>
            <person name="Brinkac L.M."/>
            <person name="Madupu R."/>
            <person name="Kolonay J."/>
            <person name="Durkin S.A."/>
            <person name="Daugherty S.C."/>
            <person name="Shetty J."/>
            <person name="Shvartsbeyn A."/>
            <person name="Gebregeorgis E."/>
            <person name="Geer K."/>
            <person name="Tsegaye G."/>
            <person name="Malek J."/>
            <person name="Ayodeji B."/>
            <person name="Shatsman S."/>
            <person name="McLeod M.P."/>
            <person name="Smajs D."/>
            <person name="Howell J.K."/>
            <person name="Pal S."/>
            <person name="Amin A."/>
            <person name="Vashisth P."/>
            <person name="McNeill T.Z."/>
            <person name="Xiang Q."/>
            <person name="Sodergren E."/>
            <person name="Baca E."/>
            <person name="Weinstock G.M."/>
            <person name="Norris S.J."/>
            <person name="Fraser C.M."/>
            <person name="Paulsen I.T."/>
        </authorList>
    </citation>
    <scope>NUCLEOTIDE SEQUENCE [LARGE SCALE GENOMIC DNA]</scope>
    <source>
        <strain evidence="2">ATCC 35405 / DSM 14222 / CIP 103919 / JCM 8153 / KCTC 15104</strain>
    </source>
</reference>
<keyword evidence="2" id="KW-1185">Reference proteome</keyword>
<name>Q73NY5_TREDE</name>
<dbReference type="Proteomes" id="UP000008212">
    <property type="component" value="Chromosome"/>
</dbReference>
<evidence type="ECO:0000313" key="2">
    <source>
        <dbReference type="Proteomes" id="UP000008212"/>
    </source>
</evidence>
<dbReference type="KEGG" id="tde:TDE_1015"/>
<protein>
    <submittedName>
        <fullName evidence="1">Uncharacterized protein</fullName>
    </submittedName>
</protein>